<dbReference type="AlphaFoldDB" id="A0A9Q0ZCC0"/>
<evidence type="ECO:0000313" key="3">
    <source>
        <dbReference type="Proteomes" id="UP001151529"/>
    </source>
</evidence>
<dbReference type="Proteomes" id="UP001151529">
    <property type="component" value="Chromosome 2"/>
</dbReference>
<feature type="chain" id="PRO_5040504194" description="Knottin scorpion toxin-like domain-containing protein" evidence="1">
    <location>
        <begin position="28"/>
        <end position="111"/>
    </location>
</feature>
<keyword evidence="3" id="KW-1185">Reference proteome</keyword>
<dbReference type="EMBL" id="JAPFFL010000004">
    <property type="protein sequence ID" value="KAJ6729374.1"/>
    <property type="molecule type" value="Genomic_DNA"/>
</dbReference>
<evidence type="ECO:0000256" key="1">
    <source>
        <dbReference type="SAM" id="SignalP"/>
    </source>
</evidence>
<reference evidence="2" key="1">
    <citation type="submission" date="2022-11" db="EMBL/GenBank/DDBJ databases">
        <authorList>
            <person name="Hyden B.L."/>
            <person name="Feng K."/>
            <person name="Yates T."/>
            <person name="Jawdy S."/>
            <person name="Smart L.B."/>
            <person name="Muchero W."/>
        </authorList>
    </citation>
    <scope>NUCLEOTIDE SEQUENCE</scope>
    <source>
        <tissue evidence="2">Shoot tip</tissue>
    </source>
</reference>
<gene>
    <name evidence="2" type="ORF">OIU85_020306</name>
</gene>
<protein>
    <recommendedName>
        <fullName evidence="4">Knottin scorpion toxin-like domain-containing protein</fullName>
    </recommendedName>
</protein>
<reference evidence="2" key="2">
    <citation type="journal article" date="2023" name="Int. J. Mol. Sci.">
        <title>De Novo Assembly and Annotation of 11 Diverse Shrub Willow (Salix) Genomes Reveals Novel Gene Organization in Sex-Linked Regions.</title>
        <authorList>
            <person name="Hyden B."/>
            <person name="Feng K."/>
            <person name="Yates T.B."/>
            <person name="Jawdy S."/>
            <person name="Cereghino C."/>
            <person name="Smart L.B."/>
            <person name="Muchero W."/>
        </authorList>
    </citation>
    <scope>NUCLEOTIDE SEQUENCE [LARGE SCALE GENOMIC DNA]</scope>
    <source>
        <tissue evidence="2">Shoot tip</tissue>
    </source>
</reference>
<feature type="signal peptide" evidence="1">
    <location>
        <begin position="1"/>
        <end position="27"/>
    </location>
</feature>
<evidence type="ECO:0000313" key="2">
    <source>
        <dbReference type="EMBL" id="KAJ6729374.1"/>
    </source>
</evidence>
<accession>A0A9Q0ZCC0</accession>
<proteinExistence type="predicted"/>
<keyword evidence="1" id="KW-0732">Signal</keyword>
<evidence type="ECO:0008006" key="4">
    <source>
        <dbReference type="Google" id="ProtNLM"/>
    </source>
</evidence>
<name>A0A9Q0ZCC0_SALVM</name>
<organism evidence="2 3">
    <name type="scientific">Salix viminalis</name>
    <name type="common">Common osier</name>
    <name type="synonym">Basket willow</name>
    <dbReference type="NCBI Taxonomy" id="40686"/>
    <lineage>
        <taxon>Eukaryota</taxon>
        <taxon>Viridiplantae</taxon>
        <taxon>Streptophyta</taxon>
        <taxon>Embryophyta</taxon>
        <taxon>Tracheophyta</taxon>
        <taxon>Spermatophyta</taxon>
        <taxon>Magnoliopsida</taxon>
        <taxon>eudicotyledons</taxon>
        <taxon>Gunneridae</taxon>
        <taxon>Pentapetalae</taxon>
        <taxon>rosids</taxon>
        <taxon>fabids</taxon>
        <taxon>Malpighiales</taxon>
        <taxon>Salicaceae</taxon>
        <taxon>Saliceae</taxon>
        <taxon>Salix</taxon>
    </lineage>
</organism>
<sequence>MGLNTGFNKVIALVVVVVLVFLRKTTAFSGEYDKKCYDSCFRSCVDQGNIPWQCSSHCMDACTSKFEVIRGCHAGCLLQNCNKIMDDEVKRNICLKECSNTHCNPKLFKSP</sequence>
<comment type="caution">
    <text evidence="2">The sequence shown here is derived from an EMBL/GenBank/DDBJ whole genome shotgun (WGS) entry which is preliminary data.</text>
</comment>
<dbReference type="OrthoDB" id="653285at2759"/>